<dbReference type="Pfam" id="PF00069">
    <property type="entry name" value="Pkinase"/>
    <property type="match status" value="1"/>
</dbReference>
<dbReference type="Gene3D" id="1.10.510.10">
    <property type="entry name" value="Transferase(Phosphotransferase) domain 1"/>
    <property type="match status" value="1"/>
</dbReference>
<feature type="compositionally biased region" description="Low complexity" evidence="1">
    <location>
        <begin position="301"/>
        <end position="341"/>
    </location>
</feature>
<organism evidence="3 4">
    <name type="scientific">Prorocentrum cordatum</name>
    <dbReference type="NCBI Taxonomy" id="2364126"/>
    <lineage>
        <taxon>Eukaryota</taxon>
        <taxon>Sar</taxon>
        <taxon>Alveolata</taxon>
        <taxon>Dinophyceae</taxon>
        <taxon>Prorocentrales</taxon>
        <taxon>Prorocentraceae</taxon>
        <taxon>Prorocentrum</taxon>
    </lineage>
</organism>
<keyword evidence="4" id="KW-1185">Reference proteome</keyword>
<protein>
    <recommendedName>
        <fullName evidence="2">Protein kinase domain-containing protein</fullName>
    </recommendedName>
</protein>
<feature type="domain" description="Protein kinase" evidence="2">
    <location>
        <begin position="1"/>
        <end position="223"/>
    </location>
</feature>
<comment type="caution">
    <text evidence="3">The sequence shown here is derived from an EMBL/GenBank/DDBJ whole genome shotgun (WGS) entry which is preliminary data.</text>
</comment>
<proteinExistence type="predicted"/>
<feature type="compositionally biased region" description="Basic and acidic residues" evidence="1">
    <location>
        <begin position="290"/>
        <end position="300"/>
    </location>
</feature>
<dbReference type="PANTHER" id="PTHR24347">
    <property type="entry name" value="SERINE/THREONINE-PROTEIN KINASE"/>
    <property type="match status" value="1"/>
</dbReference>
<gene>
    <name evidence="3" type="ORF">PCOR1329_LOCUS33827</name>
</gene>
<dbReference type="SUPFAM" id="SSF56112">
    <property type="entry name" value="Protein kinase-like (PK-like)"/>
    <property type="match status" value="1"/>
</dbReference>
<sequence length="365" mass="39568">MRERVARQEAHILKRVGNLEHCCRFVESMSSGRFHYIVLERCSMPLGAALDGAPELTELGLAGLVRQMFAAAACVHSVDVVHRDSVPDNFLCSGPEMTVKLCDFGLAEVVRAGSPGVAGQFGTPPFMSPEIFRDNVAGTPTDVWSLGVSLYTLVVGQFPYVVHKPCKALMKAAVVSGVPEPSFQCVAQGVKLSEQLLGLLRDLLRRDPAERPTAAEALEHRWFSMESKVEEQRPLHSLKDAVKSAKQVGAFSVPSVASRSRQRAPDSMDLALQELQRRHRPQGQAGLDDEDRRSCSRDRASAVCRSPSGNSSATTRASSRAGSSNSAVRSSPSDGSSSTTRSRARESTSKVRSPPSRGIVTDYYL</sequence>
<evidence type="ECO:0000313" key="4">
    <source>
        <dbReference type="Proteomes" id="UP001189429"/>
    </source>
</evidence>
<dbReference type="PROSITE" id="PS50011">
    <property type="entry name" value="PROTEIN_KINASE_DOM"/>
    <property type="match status" value="1"/>
</dbReference>
<reference evidence="3" key="1">
    <citation type="submission" date="2023-10" db="EMBL/GenBank/DDBJ databases">
        <authorList>
            <person name="Chen Y."/>
            <person name="Shah S."/>
            <person name="Dougan E. K."/>
            <person name="Thang M."/>
            <person name="Chan C."/>
        </authorList>
    </citation>
    <scope>NUCLEOTIDE SEQUENCE [LARGE SCALE GENOMIC DNA]</scope>
</reference>
<name>A0ABN9SYV5_9DINO</name>
<evidence type="ECO:0000256" key="1">
    <source>
        <dbReference type="SAM" id="MobiDB-lite"/>
    </source>
</evidence>
<evidence type="ECO:0000259" key="2">
    <source>
        <dbReference type="PROSITE" id="PS50011"/>
    </source>
</evidence>
<dbReference type="EMBL" id="CAUYUJ010014171">
    <property type="protein sequence ID" value="CAK0837706.1"/>
    <property type="molecule type" value="Genomic_DNA"/>
</dbReference>
<accession>A0ABN9SYV5</accession>
<dbReference type="InterPro" id="IPR011009">
    <property type="entry name" value="Kinase-like_dom_sf"/>
</dbReference>
<feature type="region of interest" description="Disordered" evidence="1">
    <location>
        <begin position="277"/>
        <end position="365"/>
    </location>
</feature>
<dbReference type="Proteomes" id="UP001189429">
    <property type="component" value="Unassembled WGS sequence"/>
</dbReference>
<dbReference type="InterPro" id="IPR000719">
    <property type="entry name" value="Prot_kinase_dom"/>
</dbReference>
<evidence type="ECO:0000313" key="3">
    <source>
        <dbReference type="EMBL" id="CAK0837706.1"/>
    </source>
</evidence>